<comment type="caution">
    <text evidence="1">The sequence shown here is derived from an EMBL/GenBank/DDBJ whole genome shotgun (WGS) entry which is preliminary data.</text>
</comment>
<keyword evidence="2" id="KW-1185">Reference proteome</keyword>
<dbReference type="Proteomes" id="UP001066276">
    <property type="component" value="Chromosome 5"/>
</dbReference>
<dbReference type="AlphaFoldDB" id="A0AAV7RLZ0"/>
<evidence type="ECO:0000313" key="2">
    <source>
        <dbReference type="Proteomes" id="UP001066276"/>
    </source>
</evidence>
<gene>
    <name evidence="1" type="ORF">NDU88_005772</name>
</gene>
<dbReference type="EMBL" id="JANPWB010000009">
    <property type="protein sequence ID" value="KAJ1153000.1"/>
    <property type="molecule type" value="Genomic_DNA"/>
</dbReference>
<proteinExistence type="predicted"/>
<reference evidence="1" key="1">
    <citation type="journal article" date="2022" name="bioRxiv">
        <title>Sequencing and chromosome-scale assembly of the giantPleurodeles waltlgenome.</title>
        <authorList>
            <person name="Brown T."/>
            <person name="Elewa A."/>
            <person name="Iarovenko S."/>
            <person name="Subramanian E."/>
            <person name="Araus A.J."/>
            <person name="Petzold A."/>
            <person name="Susuki M."/>
            <person name="Suzuki K.-i.T."/>
            <person name="Hayashi T."/>
            <person name="Toyoda A."/>
            <person name="Oliveira C."/>
            <person name="Osipova E."/>
            <person name="Leigh N.D."/>
            <person name="Simon A."/>
            <person name="Yun M.H."/>
        </authorList>
    </citation>
    <scope>NUCLEOTIDE SEQUENCE</scope>
    <source>
        <strain evidence="1">20211129_DDA</strain>
        <tissue evidence="1">Liver</tissue>
    </source>
</reference>
<organism evidence="1 2">
    <name type="scientific">Pleurodeles waltl</name>
    <name type="common">Iberian ribbed newt</name>
    <dbReference type="NCBI Taxonomy" id="8319"/>
    <lineage>
        <taxon>Eukaryota</taxon>
        <taxon>Metazoa</taxon>
        <taxon>Chordata</taxon>
        <taxon>Craniata</taxon>
        <taxon>Vertebrata</taxon>
        <taxon>Euteleostomi</taxon>
        <taxon>Amphibia</taxon>
        <taxon>Batrachia</taxon>
        <taxon>Caudata</taxon>
        <taxon>Salamandroidea</taxon>
        <taxon>Salamandridae</taxon>
        <taxon>Pleurodelinae</taxon>
        <taxon>Pleurodeles</taxon>
    </lineage>
</organism>
<protein>
    <submittedName>
        <fullName evidence="1">Uncharacterized protein</fullName>
    </submittedName>
</protein>
<name>A0AAV7RLZ0_PLEWA</name>
<accession>A0AAV7RLZ0</accession>
<sequence>MDTLAPARISASRIRKKPNQPWFSQALKILQRKYRQKERGWKLSLGEAERVDLKLALNTYKKACQVAKSDYFTGLGGEQHGCRVIARLPAPPTWDPEAAAVGAALAAGQDRERRRIAGVPKDSFAEERVAAETEAAVFK</sequence>
<evidence type="ECO:0000313" key="1">
    <source>
        <dbReference type="EMBL" id="KAJ1153000.1"/>
    </source>
</evidence>